<sequence length="371" mass="42545">MAQQNPRPYMPGIDFDSLSSSQIRDGGHGHSQESSESNTRRLQARIAALEELVNQRPNTTPLRRGRTPMDLSVLAPRTASNAPTTRTVDGRLPLGEIPATMTNISQPDRRKIKCAEPPVFTGPPMDVRLWIIDINDFFNLQVIEGPAIQASTACTYLDQKIRTRTQLMRLQGQRETFEDWERLQVWLLENYSVGDVQLDAELKIERIRMRWNESVQDFINRFETLATDLTWNDAAICHAFRRKLSAEILERIHQSRSELPDTFTAFKKAAQAAESHIKIGKRTLEDREGWEQRGQKKVRFANSNRQPLSNDTNQGQPQINPFHPTSPNSRKRADITAEERKRRRDKGLCMCCGEKGHWVNICPNEPKNVRP</sequence>
<evidence type="ECO:0000259" key="2">
    <source>
        <dbReference type="Pfam" id="PF03732"/>
    </source>
</evidence>
<evidence type="ECO:0000313" key="3">
    <source>
        <dbReference type="EMBL" id="KAK3176182.1"/>
    </source>
</evidence>
<protein>
    <recommendedName>
        <fullName evidence="2">Retrotransposon gag domain-containing protein</fullName>
    </recommendedName>
</protein>
<dbReference type="Proteomes" id="UP001276659">
    <property type="component" value="Unassembled WGS sequence"/>
</dbReference>
<dbReference type="Pfam" id="PF03732">
    <property type="entry name" value="Retrotrans_gag"/>
    <property type="match status" value="1"/>
</dbReference>
<dbReference type="InterPro" id="IPR005162">
    <property type="entry name" value="Retrotrans_gag_dom"/>
</dbReference>
<proteinExistence type="predicted"/>
<dbReference type="EMBL" id="JASNWA010000004">
    <property type="protein sequence ID" value="KAK3176182.1"/>
    <property type="molecule type" value="Genomic_DNA"/>
</dbReference>
<feature type="compositionally biased region" description="Polar residues" evidence="1">
    <location>
        <begin position="301"/>
        <end position="328"/>
    </location>
</feature>
<feature type="region of interest" description="Disordered" evidence="1">
    <location>
        <begin position="1"/>
        <end position="41"/>
    </location>
</feature>
<comment type="caution">
    <text evidence="3">The sequence shown here is derived from an EMBL/GenBank/DDBJ whole genome shotgun (WGS) entry which is preliminary data.</text>
</comment>
<evidence type="ECO:0000256" key="1">
    <source>
        <dbReference type="SAM" id="MobiDB-lite"/>
    </source>
</evidence>
<feature type="compositionally biased region" description="Basic and acidic residues" evidence="1">
    <location>
        <begin position="331"/>
        <end position="340"/>
    </location>
</feature>
<dbReference type="InterPro" id="IPR036875">
    <property type="entry name" value="Znf_CCHC_sf"/>
</dbReference>
<keyword evidence="4" id="KW-1185">Reference proteome</keyword>
<dbReference type="GO" id="GO:0008270">
    <property type="term" value="F:zinc ion binding"/>
    <property type="evidence" value="ECO:0007669"/>
    <property type="project" value="InterPro"/>
</dbReference>
<dbReference type="GO" id="GO:0003676">
    <property type="term" value="F:nucleic acid binding"/>
    <property type="evidence" value="ECO:0007669"/>
    <property type="project" value="InterPro"/>
</dbReference>
<dbReference type="AlphaFoldDB" id="A0AAD9ZCW6"/>
<name>A0AAD9ZCW6_9LECA</name>
<feature type="region of interest" description="Disordered" evidence="1">
    <location>
        <begin position="301"/>
        <end position="340"/>
    </location>
</feature>
<accession>A0AAD9ZCW6</accession>
<gene>
    <name evidence="3" type="ORF">OEA41_007505</name>
</gene>
<dbReference type="Gene3D" id="4.10.60.10">
    <property type="entry name" value="Zinc finger, CCHC-type"/>
    <property type="match status" value="1"/>
</dbReference>
<organism evidence="3 4">
    <name type="scientific">Lepraria neglecta</name>
    <dbReference type="NCBI Taxonomy" id="209136"/>
    <lineage>
        <taxon>Eukaryota</taxon>
        <taxon>Fungi</taxon>
        <taxon>Dikarya</taxon>
        <taxon>Ascomycota</taxon>
        <taxon>Pezizomycotina</taxon>
        <taxon>Lecanoromycetes</taxon>
        <taxon>OSLEUM clade</taxon>
        <taxon>Lecanoromycetidae</taxon>
        <taxon>Lecanorales</taxon>
        <taxon>Lecanorineae</taxon>
        <taxon>Stereocaulaceae</taxon>
        <taxon>Lepraria</taxon>
    </lineage>
</organism>
<dbReference type="SUPFAM" id="SSF57756">
    <property type="entry name" value="Retrovirus zinc finger-like domains"/>
    <property type="match status" value="1"/>
</dbReference>
<evidence type="ECO:0000313" key="4">
    <source>
        <dbReference type="Proteomes" id="UP001276659"/>
    </source>
</evidence>
<reference evidence="3" key="1">
    <citation type="submission" date="2022-11" db="EMBL/GenBank/DDBJ databases">
        <title>Chromosomal genome sequence assembly and mating type (MAT) locus characterization of the leprose asexual lichenized fungus Lepraria neglecta (Nyl.) Erichsen.</title>
        <authorList>
            <person name="Allen J.L."/>
            <person name="Pfeffer B."/>
        </authorList>
    </citation>
    <scope>NUCLEOTIDE SEQUENCE</scope>
    <source>
        <strain evidence="3">Allen 5258</strain>
    </source>
</reference>
<feature type="domain" description="Retrotransposon gag" evidence="2">
    <location>
        <begin position="170"/>
        <end position="243"/>
    </location>
</feature>